<dbReference type="Proteomes" id="UP001605036">
    <property type="component" value="Unassembled WGS sequence"/>
</dbReference>
<evidence type="ECO:0000313" key="2">
    <source>
        <dbReference type="EMBL" id="KAL2608075.1"/>
    </source>
</evidence>
<feature type="signal peptide" evidence="1">
    <location>
        <begin position="1"/>
        <end position="16"/>
    </location>
</feature>
<protein>
    <submittedName>
        <fullName evidence="2">Uncharacterized protein</fullName>
    </submittedName>
</protein>
<keyword evidence="1" id="KW-0732">Signal</keyword>
<feature type="chain" id="PRO_5044837629" evidence="1">
    <location>
        <begin position="17"/>
        <end position="166"/>
    </location>
</feature>
<keyword evidence="3" id="KW-1185">Reference proteome</keyword>
<dbReference type="Gene3D" id="3.60.10.10">
    <property type="entry name" value="Endonuclease/exonuclease/phosphatase"/>
    <property type="match status" value="1"/>
</dbReference>
<evidence type="ECO:0000313" key="3">
    <source>
        <dbReference type="Proteomes" id="UP001605036"/>
    </source>
</evidence>
<name>A0ABD1XGI8_9MARC</name>
<reference evidence="2 3" key="1">
    <citation type="submission" date="2024-09" db="EMBL/GenBank/DDBJ databases">
        <title>Chromosome-scale assembly of Riccia fluitans.</title>
        <authorList>
            <person name="Paukszto L."/>
            <person name="Sawicki J."/>
            <person name="Karawczyk K."/>
            <person name="Piernik-Szablinska J."/>
            <person name="Szczecinska M."/>
            <person name="Mazdziarz M."/>
        </authorList>
    </citation>
    <scope>NUCLEOTIDE SEQUENCE [LARGE SCALE GENOMIC DNA]</scope>
    <source>
        <strain evidence="2">Rf_01</strain>
        <tissue evidence="2">Aerial parts of the thallus</tissue>
    </source>
</reference>
<accession>A0ABD1XGI8</accession>
<dbReference type="EMBL" id="JBHFFA010000008">
    <property type="protein sequence ID" value="KAL2608075.1"/>
    <property type="molecule type" value="Genomic_DNA"/>
</dbReference>
<comment type="caution">
    <text evidence="2">The sequence shown here is derived from an EMBL/GenBank/DDBJ whole genome shotgun (WGS) entry which is preliminary data.</text>
</comment>
<gene>
    <name evidence="2" type="ORF">R1flu_026648</name>
</gene>
<dbReference type="AlphaFoldDB" id="A0ABD1XGI8"/>
<evidence type="ECO:0000256" key="1">
    <source>
        <dbReference type="SAM" id="SignalP"/>
    </source>
</evidence>
<organism evidence="2 3">
    <name type="scientific">Riccia fluitans</name>
    <dbReference type="NCBI Taxonomy" id="41844"/>
    <lineage>
        <taxon>Eukaryota</taxon>
        <taxon>Viridiplantae</taxon>
        <taxon>Streptophyta</taxon>
        <taxon>Embryophyta</taxon>
        <taxon>Marchantiophyta</taxon>
        <taxon>Marchantiopsida</taxon>
        <taxon>Marchantiidae</taxon>
        <taxon>Marchantiales</taxon>
        <taxon>Ricciaceae</taxon>
        <taxon>Riccia</taxon>
    </lineage>
</organism>
<dbReference type="SUPFAM" id="SSF56219">
    <property type="entry name" value="DNase I-like"/>
    <property type="match status" value="1"/>
</dbReference>
<proteinExistence type="predicted"/>
<sequence length="166" mass="18479">MRSALGFIFLGSTAVADMNEEGVGDATILLHGSCQILESGTSDQGYAAWAKRNTRIGGIGIVSIHALSKHHKRPAAWKWLLQLIETGRWIICGDFDMVEVPMDTMCSSSILRGSEKKCWKQCACQADLVDAWWIAAQSLGPVFSRHALRLDKLDQSRLDRFYISEH</sequence>
<dbReference type="InterPro" id="IPR036691">
    <property type="entry name" value="Endo/exonu/phosph_ase_sf"/>
</dbReference>